<dbReference type="InterPro" id="IPR016167">
    <property type="entry name" value="FAD-bd_PCMH_sub1"/>
</dbReference>
<evidence type="ECO:0000313" key="6">
    <source>
        <dbReference type="EMBL" id="SNT04125.1"/>
    </source>
</evidence>
<dbReference type="Gene3D" id="3.30.465.10">
    <property type="match status" value="1"/>
</dbReference>
<dbReference type="InterPro" id="IPR036318">
    <property type="entry name" value="FAD-bd_PCMH-like_sf"/>
</dbReference>
<dbReference type="InterPro" id="IPR036683">
    <property type="entry name" value="CO_DH_flav_C_dom_sf"/>
</dbReference>
<dbReference type="InterPro" id="IPR002346">
    <property type="entry name" value="Mopterin_DH_FAD-bd"/>
</dbReference>
<feature type="domain" description="FAD-binding PCMH-type" evidence="5">
    <location>
        <begin position="1"/>
        <end position="180"/>
    </location>
</feature>
<keyword evidence="2" id="KW-0274">FAD</keyword>
<dbReference type="SUPFAM" id="SSF55447">
    <property type="entry name" value="CO dehydrogenase flavoprotein C-terminal domain-like"/>
    <property type="match status" value="1"/>
</dbReference>
<accession>A0A239JE75</accession>
<dbReference type="PANTHER" id="PTHR42659">
    <property type="entry name" value="XANTHINE DEHYDROGENASE SUBUNIT C-RELATED"/>
    <property type="match status" value="1"/>
</dbReference>
<dbReference type="AlphaFoldDB" id="A0A239JE75"/>
<sequence length="294" mass="30843">MIPAPFDYVRPASLDEACQVLGEAASSGDDVKVLAGGQSLLPLLRLRLAYPSALVDLGRLPELRGVEDRGDHVFIGALTTHDEVLRSGVVRERIPLVALATATVADPAVRHRGTFGGSMAHADPAGDLPAVALALDCVFVVRSGEGEREIPAAEFFVDYLESALEPGEVLIGVKVPALGPGWGFHYEKFHRTAQAWAIVGVAAAVRRSNGTIEEARIGLTNMGSTPVRARAVEAAIRGVSIAAAGSNGAHDPVRDACAGADEGTSPPSDLHAQPDYRRHLARVLTHRAIGVAGR</sequence>
<gene>
    <name evidence="6" type="ORF">SAMN05216276_102291</name>
</gene>
<evidence type="ECO:0000256" key="3">
    <source>
        <dbReference type="ARBA" id="ARBA00023002"/>
    </source>
</evidence>
<keyword evidence="1" id="KW-0285">Flavoprotein</keyword>
<dbReference type="GO" id="GO:0071949">
    <property type="term" value="F:FAD binding"/>
    <property type="evidence" value="ECO:0007669"/>
    <property type="project" value="InterPro"/>
</dbReference>
<dbReference type="Gene3D" id="3.30.43.10">
    <property type="entry name" value="Uridine Diphospho-n-acetylenolpyruvylglucosamine Reductase, domain 2"/>
    <property type="match status" value="1"/>
</dbReference>
<evidence type="ECO:0000313" key="7">
    <source>
        <dbReference type="Proteomes" id="UP000198282"/>
    </source>
</evidence>
<dbReference type="PROSITE" id="PS51387">
    <property type="entry name" value="FAD_PCMH"/>
    <property type="match status" value="1"/>
</dbReference>
<feature type="region of interest" description="Disordered" evidence="4">
    <location>
        <begin position="245"/>
        <end position="273"/>
    </location>
</feature>
<dbReference type="InterPro" id="IPR016169">
    <property type="entry name" value="FAD-bd_PCMH_sub2"/>
</dbReference>
<keyword evidence="3" id="KW-0560">Oxidoreductase</keyword>
<dbReference type="Pfam" id="PF00941">
    <property type="entry name" value="FAD_binding_5"/>
    <property type="match status" value="1"/>
</dbReference>
<dbReference type="RefSeq" id="WP_089209352.1">
    <property type="nucleotide sequence ID" value="NZ_FZOD01000022.1"/>
</dbReference>
<dbReference type="Pfam" id="PF03450">
    <property type="entry name" value="CO_deh_flav_C"/>
    <property type="match status" value="1"/>
</dbReference>
<dbReference type="Gene3D" id="3.30.390.50">
    <property type="entry name" value="CO dehydrogenase flavoprotein, C-terminal domain"/>
    <property type="match status" value="1"/>
</dbReference>
<dbReference type="InterPro" id="IPR005107">
    <property type="entry name" value="CO_DH_flav_C"/>
</dbReference>
<evidence type="ECO:0000259" key="5">
    <source>
        <dbReference type="PROSITE" id="PS51387"/>
    </source>
</evidence>
<dbReference type="PANTHER" id="PTHR42659:SF2">
    <property type="entry name" value="XANTHINE DEHYDROGENASE SUBUNIT C-RELATED"/>
    <property type="match status" value="1"/>
</dbReference>
<dbReference type="InterPro" id="IPR051312">
    <property type="entry name" value="Diverse_Substr_Oxidored"/>
</dbReference>
<reference evidence="6 7" key="1">
    <citation type="submission" date="2017-06" db="EMBL/GenBank/DDBJ databases">
        <authorList>
            <person name="Kim H.J."/>
            <person name="Triplett B.A."/>
        </authorList>
    </citation>
    <scope>NUCLEOTIDE SEQUENCE [LARGE SCALE GENOMIC DNA]</scope>
    <source>
        <strain evidence="6 7">CGMCC 4.2132</strain>
    </source>
</reference>
<dbReference type="OrthoDB" id="9793944at2"/>
<evidence type="ECO:0000256" key="4">
    <source>
        <dbReference type="SAM" id="MobiDB-lite"/>
    </source>
</evidence>
<name>A0A239JE75_9ACTN</name>
<keyword evidence="7" id="KW-1185">Reference proteome</keyword>
<dbReference type="EMBL" id="FZOD01000022">
    <property type="protein sequence ID" value="SNT04125.1"/>
    <property type="molecule type" value="Genomic_DNA"/>
</dbReference>
<organism evidence="6 7">
    <name type="scientific">Streptosporangium subroseum</name>
    <dbReference type="NCBI Taxonomy" id="106412"/>
    <lineage>
        <taxon>Bacteria</taxon>
        <taxon>Bacillati</taxon>
        <taxon>Actinomycetota</taxon>
        <taxon>Actinomycetes</taxon>
        <taxon>Streptosporangiales</taxon>
        <taxon>Streptosporangiaceae</taxon>
        <taxon>Streptosporangium</taxon>
    </lineage>
</organism>
<evidence type="ECO:0000256" key="1">
    <source>
        <dbReference type="ARBA" id="ARBA00022630"/>
    </source>
</evidence>
<evidence type="ECO:0000256" key="2">
    <source>
        <dbReference type="ARBA" id="ARBA00022827"/>
    </source>
</evidence>
<dbReference type="InterPro" id="IPR016166">
    <property type="entry name" value="FAD-bd_PCMH"/>
</dbReference>
<dbReference type="SMART" id="SM01092">
    <property type="entry name" value="CO_deh_flav_C"/>
    <property type="match status" value="1"/>
</dbReference>
<proteinExistence type="predicted"/>
<protein>
    <submittedName>
        <fullName evidence="6">Carbon-monoxide dehydrogenase medium subunit</fullName>
    </submittedName>
</protein>
<dbReference type="SUPFAM" id="SSF56176">
    <property type="entry name" value="FAD-binding/transporter-associated domain-like"/>
    <property type="match status" value="1"/>
</dbReference>
<dbReference type="Proteomes" id="UP000198282">
    <property type="component" value="Unassembled WGS sequence"/>
</dbReference>
<dbReference type="GO" id="GO:0016491">
    <property type="term" value="F:oxidoreductase activity"/>
    <property type="evidence" value="ECO:0007669"/>
    <property type="project" value="UniProtKB-KW"/>
</dbReference>